<keyword evidence="3" id="KW-0963">Cytoplasm</keyword>
<keyword evidence="5" id="KW-0677">Repeat</keyword>
<evidence type="ECO:0000256" key="11">
    <source>
        <dbReference type="PROSITE-ProRule" id="PRU00042"/>
    </source>
</evidence>
<feature type="domain" description="C2H2-type" evidence="13">
    <location>
        <begin position="525"/>
        <end position="552"/>
    </location>
</feature>
<evidence type="ECO:0000256" key="9">
    <source>
        <dbReference type="ARBA" id="ARBA00023163"/>
    </source>
</evidence>
<dbReference type="PANTHER" id="PTHR24399">
    <property type="entry name" value="ZINC FINGER AND BTB DOMAIN-CONTAINING"/>
    <property type="match status" value="1"/>
</dbReference>
<evidence type="ECO:0000256" key="8">
    <source>
        <dbReference type="ARBA" id="ARBA00023015"/>
    </source>
</evidence>
<dbReference type="FunFam" id="3.30.160.60:FF:000181">
    <property type="entry name" value="C2H2 type zinc finger protein"/>
    <property type="match status" value="1"/>
</dbReference>
<feature type="region of interest" description="Disordered" evidence="12">
    <location>
        <begin position="171"/>
        <end position="233"/>
    </location>
</feature>
<reference evidence="15" key="1">
    <citation type="submission" date="2017-02" db="EMBL/GenBank/DDBJ databases">
        <authorList>
            <person name="Tafer H."/>
            <person name="Lopandic K."/>
        </authorList>
    </citation>
    <scope>NUCLEOTIDE SEQUENCE [LARGE SCALE GENOMIC DNA]</scope>
    <source>
        <strain evidence="15">CBS 366.77</strain>
    </source>
</reference>
<keyword evidence="15" id="KW-1185">Reference proteome</keyword>
<sequence>MSSQEQPRESGNFLHNPTKSRNSSPHPYAQFPDPTSNVPLDPSITAASFSNTPYAIPNSTPTSSEPYGYNPNYLSAAPASQGLAPAEQNINTNLPVAQPFGSGFANPVEQSSTLPLQQENYSNLLNSNQSDFDFSLYQNPSPSSNAAPEYDSSLLLDPHVQRQQAVNPADLVSQVSSPHPSTSPQLTPQDQSLQQNSSPSPISPPSSSGPFYTPQHSRHTSLDPSTAAYLSGHSHPDWQAMMSNASFQGHRRAPSEVSEVSSAAHSPYMSQHESFDAVENNPSPLLAPQSDPSLYENALGIESFTLSEQQQQPGLSPGHSPYISPQLMPQQGTDLVPNGPYVSAPLAPTINSQYPTPPTDLYGTEAEGMMTMGPGNAAPGDLGQASHMAPPSINVEFAPPAKDSNFGPSKAATDLDSLSPPSLRSRVRSKSDPYTHPRSRSPASTTTSLEPHAPSTPRSLSPFDSVGRHPQSNPGSRDPSPSRSGRRLSTSSIDSRNYILDLADPQRPGAAPSDSKRVQKHPATFQCHLCPKRFTRAYNLRSHLRTHTDERPFVCTVCGKAFARQHDRKRHEGLHSGEKKFVCRGDLSRGGQWGCGRRFARADALGRHFRSEAGRICIKPLLDEESHDREQAQSGQQQQQSGHLQPIPQPLMVPNMDGQHSGSFVLPAALLAQYPALQTLQWDQIPATTDDLSDVGGRSSFDASSGGEFGYEDDESGMSSVSGMSGYGGAQGNVYGVNQSQMLGVTSTDTNYPNPEWRG</sequence>
<feature type="domain" description="C2H2-type" evidence="13">
    <location>
        <begin position="553"/>
        <end position="580"/>
    </location>
</feature>
<dbReference type="OrthoDB" id="8117402at2759"/>
<dbReference type="FunFam" id="3.30.160.60:FF:000146">
    <property type="entry name" value="C2H2 type zinc finger protein"/>
    <property type="match status" value="1"/>
</dbReference>
<feature type="compositionally biased region" description="Low complexity" evidence="12">
    <location>
        <begin position="414"/>
        <end position="424"/>
    </location>
</feature>
<dbReference type="Gene3D" id="3.30.160.60">
    <property type="entry name" value="Classic Zinc Finger"/>
    <property type="match status" value="3"/>
</dbReference>
<keyword evidence="4" id="KW-0479">Metal-binding</keyword>
<dbReference type="SMART" id="SM00355">
    <property type="entry name" value="ZnF_C2H2"/>
    <property type="match status" value="2"/>
</dbReference>
<feature type="region of interest" description="Disordered" evidence="12">
    <location>
        <begin position="87"/>
        <end position="112"/>
    </location>
</feature>
<dbReference type="AlphaFoldDB" id="A0A3A3A0P2"/>
<keyword evidence="10" id="KW-0539">Nucleus</keyword>
<protein>
    <submittedName>
        <fullName evidence="14">C2H2 type zinc finger</fullName>
    </submittedName>
</protein>
<dbReference type="PANTHER" id="PTHR24399:SF23">
    <property type="entry name" value="C2H2-TYPE DOMAIN-CONTAINING PROTEIN"/>
    <property type="match status" value="1"/>
</dbReference>
<feature type="region of interest" description="Disordered" evidence="12">
    <location>
        <begin position="1"/>
        <end position="70"/>
    </location>
</feature>
<evidence type="ECO:0000256" key="12">
    <source>
        <dbReference type="SAM" id="MobiDB-lite"/>
    </source>
</evidence>
<keyword evidence="8" id="KW-0805">Transcription regulation</keyword>
<evidence type="ECO:0000256" key="3">
    <source>
        <dbReference type="ARBA" id="ARBA00022490"/>
    </source>
</evidence>
<dbReference type="FunFam" id="3.30.160.60:FF:000239">
    <property type="entry name" value="C2H2 type zinc finger protein"/>
    <property type="match status" value="1"/>
</dbReference>
<feature type="compositionally biased region" description="Low complexity" evidence="12">
    <location>
        <begin position="255"/>
        <end position="267"/>
    </location>
</feature>
<keyword evidence="9" id="KW-0804">Transcription</keyword>
<feature type="compositionally biased region" description="Low complexity" evidence="12">
    <location>
        <begin position="188"/>
        <end position="210"/>
    </location>
</feature>
<keyword evidence="7" id="KW-0862">Zinc</keyword>
<evidence type="ECO:0000256" key="6">
    <source>
        <dbReference type="ARBA" id="ARBA00022771"/>
    </source>
</evidence>
<feature type="compositionally biased region" description="Polar residues" evidence="12">
    <location>
        <begin position="173"/>
        <end position="187"/>
    </location>
</feature>
<evidence type="ECO:0000259" key="13">
    <source>
        <dbReference type="PROSITE" id="PS50157"/>
    </source>
</evidence>
<evidence type="ECO:0000256" key="5">
    <source>
        <dbReference type="ARBA" id="ARBA00022737"/>
    </source>
</evidence>
<dbReference type="GO" id="GO:0005654">
    <property type="term" value="C:nucleoplasm"/>
    <property type="evidence" value="ECO:0007669"/>
    <property type="project" value="TreeGrafter"/>
</dbReference>
<dbReference type="PROSITE" id="PS50157">
    <property type="entry name" value="ZINC_FINGER_C2H2_2"/>
    <property type="match status" value="2"/>
</dbReference>
<feature type="compositionally biased region" description="Low complexity" evidence="12">
    <location>
        <begin position="472"/>
        <end position="492"/>
    </location>
</feature>
<evidence type="ECO:0000256" key="2">
    <source>
        <dbReference type="ARBA" id="ARBA00004496"/>
    </source>
</evidence>
<gene>
    <name evidence="14" type="ORF">PHISCL_03951</name>
</gene>
<dbReference type="GO" id="GO:0005737">
    <property type="term" value="C:cytoplasm"/>
    <property type="evidence" value="ECO:0007669"/>
    <property type="project" value="UniProtKB-SubCell"/>
</dbReference>
<accession>A0A3A3A0P2</accession>
<dbReference type="Proteomes" id="UP000266188">
    <property type="component" value="Unassembled WGS sequence"/>
</dbReference>
<dbReference type="GO" id="GO:0071277">
    <property type="term" value="P:cellular response to calcium ion"/>
    <property type="evidence" value="ECO:0007669"/>
    <property type="project" value="UniProtKB-ARBA"/>
</dbReference>
<evidence type="ECO:0000256" key="4">
    <source>
        <dbReference type="ARBA" id="ARBA00022723"/>
    </source>
</evidence>
<comment type="caution">
    <text evidence="14">The sequence shown here is derived from an EMBL/GenBank/DDBJ whole genome shotgun (WGS) entry which is preliminary data.</text>
</comment>
<dbReference type="PROSITE" id="PS00028">
    <property type="entry name" value="ZINC_FINGER_C2H2_1"/>
    <property type="match status" value="2"/>
</dbReference>
<feature type="compositionally biased region" description="Low complexity" evidence="12">
    <location>
        <begin position="632"/>
        <end position="646"/>
    </location>
</feature>
<evidence type="ECO:0000256" key="1">
    <source>
        <dbReference type="ARBA" id="ARBA00004123"/>
    </source>
</evidence>
<feature type="region of interest" description="Disordered" evidence="12">
    <location>
        <begin position="691"/>
        <end position="724"/>
    </location>
</feature>
<evidence type="ECO:0000256" key="10">
    <source>
        <dbReference type="ARBA" id="ARBA00023242"/>
    </source>
</evidence>
<dbReference type="GO" id="GO:0000978">
    <property type="term" value="F:RNA polymerase II cis-regulatory region sequence-specific DNA binding"/>
    <property type="evidence" value="ECO:0007669"/>
    <property type="project" value="TreeGrafter"/>
</dbReference>
<feature type="region of interest" description="Disordered" evidence="12">
    <location>
        <begin position="247"/>
        <end position="292"/>
    </location>
</feature>
<evidence type="ECO:0000313" key="14">
    <source>
        <dbReference type="EMBL" id="RJE23705.1"/>
    </source>
</evidence>
<dbReference type="STRING" id="2070753.A0A3A3A0P2"/>
<organism evidence="14 15">
    <name type="scientific">Aspergillus sclerotialis</name>
    <dbReference type="NCBI Taxonomy" id="2070753"/>
    <lineage>
        <taxon>Eukaryota</taxon>
        <taxon>Fungi</taxon>
        <taxon>Dikarya</taxon>
        <taxon>Ascomycota</taxon>
        <taxon>Pezizomycotina</taxon>
        <taxon>Eurotiomycetes</taxon>
        <taxon>Eurotiomycetidae</taxon>
        <taxon>Eurotiales</taxon>
        <taxon>Aspergillaceae</taxon>
        <taxon>Aspergillus</taxon>
        <taxon>Aspergillus subgen. Polypaecilum</taxon>
    </lineage>
</organism>
<dbReference type="InterPro" id="IPR036236">
    <property type="entry name" value="Znf_C2H2_sf"/>
</dbReference>
<name>A0A3A3A0P2_9EURO</name>
<dbReference type="SUPFAM" id="SSF57667">
    <property type="entry name" value="beta-beta-alpha zinc fingers"/>
    <property type="match status" value="1"/>
</dbReference>
<dbReference type="InterPro" id="IPR013087">
    <property type="entry name" value="Znf_C2H2_type"/>
</dbReference>
<dbReference type="Pfam" id="PF00096">
    <property type="entry name" value="zf-C2H2"/>
    <property type="match status" value="2"/>
</dbReference>
<dbReference type="GO" id="GO:0008270">
    <property type="term" value="F:zinc ion binding"/>
    <property type="evidence" value="ECO:0007669"/>
    <property type="project" value="UniProtKB-KW"/>
</dbReference>
<feature type="region of interest" description="Disordered" evidence="12">
    <location>
        <begin position="365"/>
        <end position="520"/>
    </location>
</feature>
<feature type="compositionally biased region" description="Polar residues" evidence="12">
    <location>
        <begin position="13"/>
        <end position="25"/>
    </location>
</feature>
<feature type="region of interest" description="Disordered" evidence="12">
    <location>
        <begin position="625"/>
        <end position="653"/>
    </location>
</feature>
<evidence type="ECO:0000256" key="7">
    <source>
        <dbReference type="ARBA" id="ARBA00022833"/>
    </source>
</evidence>
<comment type="subcellular location">
    <subcellularLocation>
        <location evidence="2">Cytoplasm</location>
    </subcellularLocation>
    <subcellularLocation>
        <location evidence="1">Nucleus</location>
    </subcellularLocation>
</comment>
<dbReference type="GO" id="GO:0045944">
    <property type="term" value="P:positive regulation of transcription by RNA polymerase II"/>
    <property type="evidence" value="ECO:0007669"/>
    <property type="project" value="UniProtKB-ARBA"/>
</dbReference>
<feature type="compositionally biased region" description="Polar residues" evidence="12">
    <location>
        <begin position="45"/>
        <end position="65"/>
    </location>
</feature>
<dbReference type="GO" id="GO:0001227">
    <property type="term" value="F:DNA-binding transcription repressor activity, RNA polymerase II-specific"/>
    <property type="evidence" value="ECO:0007669"/>
    <property type="project" value="TreeGrafter"/>
</dbReference>
<evidence type="ECO:0000313" key="15">
    <source>
        <dbReference type="Proteomes" id="UP000266188"/>
    </source>
</evidence>
<proteinExistence type="predicted"/>
<dbReference type="EMBL" id="MVGC01000108">
    <property type="protein sequence ID" value="RJE23705.1"/>
    <property type="molecule type" value="Genomic_DNA"/>
</dbReference>
<feature type="region of interest" description="Disordered" evidence="12">
    <location>
        <begin position="307"/>
        <end position="331"/>
    </location>
</feature>
<keyword evidence="6 11" id="KW-0863">Zinc-finger</keyword>